<evidence type="ECO:0000259" key="2">
    <source>
        <dbReference type="Pfam" id="PF13472"/>
    </source>
</evidence>
<comment type="caution">
    <text evidence="3">The sequence shown here is derived from an EMBL/GenBank/DDBJ whole genome shotgun (WGS) entry which is preliminary data.</text>
</comment>
<accession>A0A7K0FQN7</accession>
<dbReference type="PANTHER" id="PTHR30383">
    <property type="entry name" value="THIOESTERASE 1/PROTEASE 1/LYSOPHOSPHOLIPASE L1"/>
    <property type="match status" value="1"/>
</dbReference>
<dbReference type="AlphaFoldDB" id="A0A7K0FQN7"/>
<feature type="signal peptide" evidence="1">
    <location>
        <begin position="1"/>
        <end position="22"/>
    </location>
</feature>
<feature type="domain" description="SGNH hydrolase-type esterase" evidence="2">
    <location>
        <begin position="58"/>
        <end position="210"/>
    </location>
</feature>
<sequence>MKHFLKFFLVVAFLFSGVIIQAQPAKAPFYKEIAQYKKQDSLRFPQKNAVLFVGSSSLRLWKDLENVFKAYGAINRGFGGSNLADAIYYADDIIFPYQPKHIFIYSGENDIAGGTSVDVTVDRFKILFNLIRKQLPETRISYISIKPSISREKFDAAFQDANAKIKSFLSSQPSTDFIDVYQAMLAENGKVQQDIFIQDNLHMNQKGYDIWIKVLKQYFKN</sequence>
<dbReference type="PANTHER" id="PTHR30383:SF5">
    <property type="entry name" value="SGNH HYDROLASE-TYPE ESTERASE DOMAIN-CONTAINING PROTEIN"/>
    <property type="match status" value="1"/>
</dbReference>
<dbReference type="SUPFAM" id="SSF52266">
    <property type="entry name" value="SGNH hydrolase"/>
    <property type="match status" value="1"/>
</dbReference>
<dbReference type="RefSeq" id="WP_154288049.1">
    <property type="nucleotide sequence ID" value="NZ_WKJI01000003.1"/>
</dbReference>
<proteinExistence type="predicted"/>
<dbReference type="GO" id="GO:0004622">
    <property type="term" value="F:phosphatidylcholine lysophospholipase activity"/>
    <property type="evidence" value="ECO:0007669"/>
    <property type="project" value="TreeGrafter"/>
</dbReference>
<dbReference type="Pfam" id="PF13472">
    <property type="entry name" value="Lipase_GDSL_2"/>
    <property type="match status" value="1"/>
</dbReference>
<dbReference type="InterPro" id="IPR036514">
    <property type="entry name" value="SGNH_hydro_sf"/>
</dbReference>
<evidence type="ECO:0000256" key="1">
    <source>
        <dbReference type="SAM" id="SignalP"/>
    </source>
</evidence>
<reference evidence="3 4" key="1">
    <citation type="submission" date="2019-11" db="EMBL/GenBank/DDBJ databases">
        <authorList>
            <person name="Cheng Q."/>
            <person name="Yang Z."/>
        </authorList>
    </citation>
    <scope>NUCLEOTIDE SEQUENCE [LARGE SCALE GENOMIC DNA]</scope>
    <source>
        <strain evidence="3 4">HX-22-1</strain>
    </source>
</reference>
<feature type="chain" id="PRO_5029834328" evidence="1">
    <location>
        <begin position="23"/>
        <end position="221"/>
    </location>
</feature>
<keyword evidence="1" id="KW-0732">Signal</keyword>
<evidence type="ECO:0000313" key="4">
    <source>
        <dbReference type="Proteomes" id="UP000462931"/>
    </source>
</evidence>
<gene>
    <name evidence="3" type="ORF">GJJ64_12140</name>
</gene>
<organism evidence="3 4">
    <name type="scientific">Pedobacter puniceum</name>
    <dbReference type="NCBI Taxonomy" id="2666136"/>
    <lineage>
        <taxon>Bacteria</taxon>
        <taxon>Pseudomonadati</taxon>
        <taxon>Bacteroidota</taxon>
        <taxon>Sphingobacteriia</taxon>
        <taxon>Sphingobacteriales</taxon>
        <taxon>Sphingobacteriaceae</taxon>
        <taxon>Pedobacter</taxon>
    </lineage>
</organism>
<dbReference type="Proteomes" id="UP000462931">
    <property type="component" value="Unassembled WGS sequence"/>
</dbReference>
<dbReference type="EMBL" id="WKJI01000003">
    <property type="protein sequence ID" value="MRX47941.1"/>
    <property type="molecule type" value="Genomic_DNA"/>
</dbReference>
<evidence type="ECO:0000313" key="3">
    <source>
        <dbReference type="EMBL" id="MRX47941.1"/>
    </source>
</evidence>
<dbReference type="Gene3D" id="3.40.50.1110">
    <property type="entry name" value="SGNH hydrolase"/>
    <property type="match status" value="1"/>
</dbReference>
<protein>
    <submittedName>
        <fullName evidence="3">G-D-S-L family lipolytic protein</fullName>
    </submittedName>
</protein>
<name>A0A7K0FQN7_9SPHI</name>
<dbReference type="InterPro" id="IPR013830">
    <property type="entry name" value="SGNH_hydro"/>
</dbReference>
<dbReference type="InterPro" id="IPR051532">
    <property type="entry name" value="Ester_Hydrolysis_Enzymes"/>
</dbReference>
<keyword evidence="4" id="KW-1185">Reference proteome</keyword>